<dbReference type="EMBL" id="SNRY01009091">
    <property type="protein sequence ID" value="KAA6307550.1"/>
    <property type="molecule type" value="Genomic_DNA"/>
</dbReference>
<gene>
    <name evidence="1" type="ORF">EZS27_040778</name>
</gene>
<reference evidence="1" key="1">
    <citation type="submission" date="2019-03" db="EMBL/GenBank/DDBJ databases">
        <title>Single cell metagenomics reveals metabolic interactions within the superorganism composed of flagellate Streblomastix strix and complex community of Bacteroidetes bacteria on its surface.</title>
        <authorList>
            <person name="Treitli S.C."/>
            <person name="Kolisko M."/>
            <person name="Husnik F."/>
            <person name="Keeling P."/>
            <person name="Hampl V."/>
        </authorList>
    </citation>
    <scope>NUCLEOTIDE SEQUENCE</scope>
    <source>
        <strain evidence="1">STM</strain>
    </source>
</reference>
<organism evidence="1">
    <name type="scientific">termite gut metagenome</name>
    <dbReference type="NCBI Taxonomy" id="433724"/>
    <lineage>
        <taxon>unclassified sequences</taxon>
        <taxon>metagenomes</taxon>
        <taxon>organismal metagenomes</taxon>
    </lineage>
</organism>
<protein>
    <submittedName>
        <fullName evidence="1">Uncharacterized protein</fullName>
    </submittedName>
</protein>
<evidence type="ECO:0000313" key="1">
    <source>
        <dbReference type="EMBL" id="KAA6307550.1"/>
    </source>
</evidence>
<accession>A0A5J4PF68</accession>
<name>A0A5J4PF68_9ZZZZ</name>
<comment type="caution">
    <text evidence="1">The sequence shown here is derived from an EMBL/GenBank/DDBJ whole genome shotgun (WGS) entry which is preliminary data.</text>
</comment>
<sequence>MKQTEKAITWYAQAALLCEDKKIFWELFDKDKPVLVKQGIDENDIPLMMDLI</sequence>
<dbReference type="AlphaFoldDB" id="A0A5J4PF68"/>
<proteinExistence type="predicted"/>